<proteinExistence type="predicted"/>
<name>E3HYU4_RHOVT</name>
<organism evidence="2 3">
    <name type="scientific">Rhodomicrobium vannielii (strain ATCC 17100 / DSM 162 / LMG 4299 / NCIMB 10020 / ATH 3.1.1)</name>
    <dbReference type="NCBI Taxonomy" id="648757"/>
    <lineage>
        <taxon>Bacteria</taxon>
        <taxon>Pseudomonadati</taxon>
        <taxon>Pseudomonadota</taxon>
        <taxon>Alphaproteobacteria</taxon>
        <taxon>Hyphomicrobiales</taxon>
        <taxon>Hyphomicrobiaceae</taxon>
        <taxon>Rhodomicrobium</taxon>
    </lineage>
</organism>
<dbReference type="Proteomes" id="UP000001399">
    <property type="component" value="Chromosome"/>
</dbReference>
<dbReference type="eggNOG" id="ENOG5032SS7">
    <property type="taxonomic scope" value="Bacteria"/>
</dbReference>
<reference evidence="3" key="1">
    <citation type="journal article" date="2011" name="J. Bacteriol.">
        <title>Genome sequences of eight morphologically diverse alphaproteobacteria.</title>
        <authorList>
            <consortium name="US DOE Joint Genome Institute"/>
            <person name="Brown P.J."/>
            <person name="Kysela D.T."/>
            <person name="Buechlein A."/>
            <person name="Hemmerich C."/>
            <person name="Brun Y.V."/>
        </authorList>
    </citation>
    <scope>NUCLEOTIDE SEQUENCE [LARGE SCALE GENOMIC DNA]</scope>
    <source>
        <strain evidence="3">ATCC 17100 / ATH 3.1.1 / DSM 162 / LMG 4299</strain>
    </source>
</reference>
<feature type="domain" description="DUF6680" evidence="1">
    <location>
        <begin position="1"/>
        <end position="171"/>
    </location>
</feature>
<dbReference type="HOGENOM" id="CLU_091260_1_0_5"/>
<dbReference type="KEGG" id="rva:Rvan_0554"/>
<dbReference type="Pfam" id="PF20385">
    <property type="entry name" value="DUF6680"/>
    <property type="match status" value="1"/>
</dbReference>
<dbReference type="RefSeq" id="WP_013418239.1">
    <property type="nucleotide sequence ID" value="NC_014664.1"/>
</dbReference>
<dbReference type="AlphaFoldDB" id="E3HYU4"/>
<keyword evidence="3" id="KW-1185">Reference proteome</keyword>
<dbReference type="EMBL" id="CP002292">
    <property type="protein sequence ID" value="ADP69835.1"/>
    <property type="molecule type" value="Genomic_DNA"/>
</dbReference>
<sequence length="204" mass="23458">MTVTDILLVCVTLLSPLIAVQVQKWIERSTERNRSRQQLFKTLMATRATRLATEHIQALNMISLEFGARPKVSNVIAKWRLYADHLNPPAPDTSQAWQAKADDLFLDLLESMSKSLGYDFDKVEIRRGIYYPNGQLKNDLDREIFNTEILKIVKGEKPLPISISATQEAHEQQKIIQERMAQCFSEDGAIKIHMDLHRKQDAKR</sequence>
<dbReference type="STRING" id="648757.Rvan_0554"/>
<evidence type="ECO:0000259" key="1">
    <source>
        <dbReference type="Pfam" id="PF20385"/>
    </source>
</evidence>
<accession>E3HYU4</accession>
<dbReference type="OrthoDB" id="1493705at2"/>
<protein>
    <recommendedName>
        <fullName evidence="1">DUF6680 domain-containing protein</fullName>
    </recommendedName>
</protein>
<dbReference type="InterPro" id="IPR046502">
    <property type="entry name" value="DUF6680"/>
</dbReference>
<gene>
    <name evidence="2" type="ordered locus">Rvan_0554</name>
</gene>
<evidence type="ECO:0000313" key="2">
    <source>
        <dbReference type="EMBL" id="ADP69835.1"/>
    </source>
</evidence>
<evidence type="ECO:0000313" key="3">
    <source>
        <dbReference type="Proteomes" id="UP000001399"/>
    </source>
</evidence>